<name>A0AAN9TXG1_9HEMI</name>
<evidence type="ECO:0000313" key="2">
    <source>
        <dbReference type="EMBL" id="KAK7605592.1"/>
    </source>
</evidence>
<accession>A0AAN9TXG1</accession>
<evidence type="ECO:0000256" key="1">
    <source>
        <dbReference type="SAM" id="MobiDB-lite"/>
    </source>
</evidence>
<organism evidence="2 3">
    <name type="scientific">Parthenolecanium corni</name>
    <dbReference type="NCBI Taxonomy" id="536013"/>
    <lineage>
        <taxon>Eukaryota</taxon>
        <taxon>Metazoa</taxon>
        <taxon>Ecdysozoa</taxon>
        <taxon>Arthropoda</taxon>
        <taxon>Hexapoda</taxon>
        <taxon>Insecta</taxon>
        <taxon>Pterygota</taxon>
        <taxon>Neoptera</taxon>
        <taxon>Paraneoptera</taxon>
        <taxon>Hemiptera</taxon>
        <taxon>Sternorrhyncha</taxon>
        <taxon>Coccoidea</taxon>
        <taxon>Coccidae</taxon>
        <taxon>Parthenolecanium</taxon>
    </lineage>
</organism>
<evidence type="ECO:0000313" key="3">
    <source>
        <dbReference type="Proteomes" id="UP001367676"/>
    </source>
</evidence>
<sequence length="237" mass="26593">MRGGGVTLDSRERSTFGPRADADGRTCTSTGRVLDNDPSSFLSFRKCQINDCAYRSEAKWRCSAFAVRKTRIDRGWRGDGRLGAGCGVWLMSPLAVNSTRHATPRHAAPRHQGRRTAAIKEGDDATRRDATLRPQNRTFHFTANCKPSFDSARVTTHQIRTRESRVEGDTDSAAIAIIARNTRITRITRESSRTRLTCTYHTPPTRPPYHALRLVEKTTSPHAPRSPNREKKIPTRP</sequence>
<reference evidence="2 3" key="1">
    <citation type="submission" date="2024-03" db="EMBL/GenBank/DDBJ databases">
        <title>Adaptation during the transition from Ophiocordyceps entomopathogen to insect associate is accompanied by gene loss and intensified selection.</title>
        <authorList>
            <person name="Ward C.M."/>
            <person name="Onetto C.A."/>
            <person name="Borneman A.R."/>
        </authorList>
    </citation>
    <scope>NUCLEOTIDE SEQUENCE [LARGE SCALE GENOMIC DNA]</scope>
    <source>
        <strain evidence="2">AWRI1</strain>
        <tissue evidence="2">Single Adult Female</tissue>
    </source>
</reference>
<dbReference type="AlphaFoldDB" id="A0AAN9TXG1"/>
<feature type="compositionally biased region" description="Basic and acidic residues" evidence="1">
    <location>
        <begin position="118"/>
        <end position="128"/>
    </location>
</feature>
<comment type="caution">
    <text evidence="2">The sequence shown here is derived from an EMBL/GenBank/DDBJ whole genome shotgun (WGS) entry which is preliminary data.</text>
</comment>
<dbReference type="Proteomes" id="UP001367676">
    <property type="component" value="Unassembled WGS sequence"/>
</dbReference>
<gene>
    <name evidence="2" type="ORF">V9T40_007450</name>
</gene>
<protein>
    <submittedName>
        <fullName evidence="2">Uncharacterized protein</fullName>
    </submittedName>
</protein>
<feature type="region of interest" description="Disordered" evidence="1">
    <location>
        <begin position="218"/>
        <end position="237"/>
    </location>
</feature>
<feature type="compositionally biased region" description="Basic residues" evidence="1">
    <location>
        <begin position="102"/>
        <end position="114"/>
    </location>
</feature>
<dbReference type="EMBL" id="JBBCAQ010000002">
    <property type="protein sequence ID" value="KAK7605592.1"/>
    <property type="molecule type" value="Genomic_DNA"/>
</dbReference>
<keyword evidence="3" id="KW-1185">Reference proteome</keyword>
<feature type="compositionally biased region" description="Basic and acidic residues" evidence="1">
    <location>
        <begin position="9"/>
        <end position="24"/>
    </location>
</feature>
<proteinExistence type="predicted"/>
<feature type="compositionally biased region" description="Basic and acidic residues" evidence="1">
    <location>
        <begin position="227"/>
        <end position="237"/>
    </location>
</feature>
<feature type="region of interest" description="Disordered" evidence="1">
    <location>
        <begin position="100"/>
        <end position="128"/>
    </location>
</feature>
<feature type="region of interest" description="Disordered" evidence="1">
    <location>
        <begin position="1"/>
        <end position="25"/>
    </location>
</feature>